<feature type="DNA-binding region" description="H-T-H motif" evidence="4">
    <location>
        <begin position="40"/>
        <end position="59"/>
    </location>
</feature>
<dbReference type="SUPFAM" id="SSF46689">
    <property type="entry name" value="Homeodomain-like"/>
    <property type="match status" value="1"/>
</dbReference>
<dbReference type="Proteomes" id="UP001597023">
    <property type="component" value="Unassembled WGS sequence"/>
</dbReference>
<reference evidence="7" key="1">
    <citation type="journal article" date="2019" name="Int. J. Syst. Evol. Microbiol.">
        <title>The Global Catalogue of Microorganisms (GCM) 10K type strain sequencing project: providing services to taxonomists for standard genome sequencing and annotation.</title>
        <authorList>
            <consortium name="The Broad Institute Genomics Platform"/>
            <consortium name="The Broad Institute Genome Sequencing Center for Infectious Disease"/>
            <person name="Wu L."/>
            <person name="Ma J."/>
        </authorList>
    </citation>
    <scope>NUCLEOTIDE SEQUENCE [LARGE SCALE GENOMIC DNA]</scope>
    <source>
        <strain evidence="7">CGMCC 4.7400</strain>
    </source>
</reference>
<accession>A0ABW2WKY0</accession>
<dbReference type="PROSITE" id="PS50977">
    <property type="entry name" value="HTH_TETR_2"/>
    <property type="match status" value="1"/>
</dbReference>
<dbReference type="RefSeq" id="WP_381617007.1">
    <property type="nucleotide sequence ID" value="NZ_JBHTEB010000001.1"/>
</dbReference>
<name>A0ABW2WKY0_9ACTN</name>
<dbReference type="InterPro" id="IPR011075">
    <property type="entry name" value="TetR_C"/>
</dbReference>
<evidence type="ECO:0000256" key="3">
    <source>
        <dbReference type="ARBA" id="ARBA00023163"/>
    </source>
</evidence>
<dbReference type="InterPro" id="IPR001647">
    <property type="entry name" value="HTH_TetR"/>
</dbReference>
<keyword evidence="3" id="KW-0804">Transcription</keyword>
<keyword evidence="7" id="KW-1185">Reference proteome</keyword>
<evidence type="ECO:0000313" key="6">
    <source>
        <dbReference type="EMBL" id="MFD0319027.1"/>
    </source>
</evidence>
<dbReference type="PANTHER" id="PTHR30055">
    <property type="entry name" value="HTH-TYPE TRANSCRIPTIONAL REGULATOR RUTR"/>
    <property type="match status" value="1"/>
</dbReference>
<proteinExistence type="predicted"/>
<dbReference type="PANTHER" id="PTHR30055:SF148">
    <property type="entry name" value="TETR-FAMILY TRANSCRIPTIONAL REGULATOR"/>
    <property type="match status" value="1"/>
</dbReference>
<evidence type="ECO:0000313" key="7">
    <source>
        <dbReference type="Proteomes" id="UP001597023"/>
    </source>
</evidence>
<dbReference type="EMBL" id="JBHTEB010000001">
    <property type="protein sequence ID" value="MFD0319027.1"/>
    <property type="molecule type" value="Genomic_DNA"/>
</dbReference>
<feature type="domain" description="HTH tetR-type" evidence="5">
    <location>
        <begin position="17"/>
        <end position="77"/>
    </location>
</feature>
<dbReference type="Gene3D" id="1.10.10.60">
    <property type="entry name" value="Homeodomain-like"/>
    <property type="match status" value="1"/>
</dbReference>
<dbReference type="SUPFAM" id="SSF48498">
    <property type="entry name" value="Tetracyclin repressor-like, C-terminal domain"/>
    <property type="match status" value="1"/>
</dbReference>
<organism evidence="6 7">
    <name type="scientific">Streptomyces flavalbus</name>
    <dbReference type="NCBI Taxonomy" id="2665155"/>
    <lineage>
        <taxon>Bacteria</taxon>
        <taxon>Bacillati</taxon>
        <taxon>Actinomycetota</taxon>
        <taxon>Actinomycetes</taxon>
        <taxon>Kitasatosporales</taxon>
        <taxon>Streptomycetaceae</taxon>
        <taxon>Streptomyces</taxon>
    </lineage>
</organism>
<evidence type="ECO:0000256" key="1">
    <source>
        <dbReference type="ARBA" id="ARBA00023015"/>
    </source>
</evidence>
<dbReference type="InterPro" id="IPR009057">
    <property type="entry name" value="Homeodomain-like_sf"/>
</dbReference>
<evidence type="ECO:0000256" key="4">
    <source>
        <dbReference type="PROSITE-ProRule" id="PRU00335"/>
    </source>
</evidence>
<dbReference type="Pfam" id="PF00440">
    <property type="entry name" value="TetR_N"/>
    <property type="match status" value="1"/>
</dbReference>
<dbReference type="InterPro" id="IPR036271">
    <property type="entry name" value="Tet_transcr_reg_TetR-rel_C_sf"/>
</dbReference>
<keyword evidence="1" id="KW-0805">Transcription regulation</keyword>
<sequence length="213" mass="22604">MVGDTEPGTVRPGGRTARVRAAVLQAAGDALAEGGFAGLDLADVARRADVGKTTVYRRWGTVTGLVADLLTDMAEQSLPRTETGSLLGDLKANAQLVRRTLADDRQGALFKAVIAAATCERRTAEALRRFYETRVAEWAPCVERAVERGEVPEGTDPHEVVRAVSAPLYYRLLTTGDHPDEAAADRAAEAAVAAAKAGAYVRREGGPHQEDPA</sequence>
<dbReference type="InterPro" id="IPR050109">
    <property type="entry name" value="HTH-type_TetR-like_transc_reg"/>
</dbReference>
<comment type="caution">
    <text evidence="6">The sequence shown here is derived from an EMBL/GenBank/DDBJ whole genome shotgun (WGS) entry which is preliminary data.</text>
</comment>
<dbReference type="Pfam" id="PF16859">
    <property type="entry name" value="TetR_C_11"/>
    <property type="match status" value="1"/>
</dbReference>
<protein>
    <submittedName>
        <fullName evidence="6">TetR/AcrR family transcriptional regulator</fullName>
    </submittedName>
</protein>
<evidence type="ECO:0000256" key="2">
    <source>
        <dbReference type="ARBA" id="ARBA00023125"/>
    </source>
</evidence>
<dbReference type="Gene3D" id="1.10.357.10">
    <property type="entry name" value="Tetracycline Repressor, domain 2"/>
    <property type="match status" value="1"/>
</dbReference>
<evidence type="ECO:0000259" key="5">
    <source>
        <dbReference type="PROSITE" id="PS50977"/>
    </source>
</evidence>
<keyword evidence="2 4" id="KW-0238">DNA-binding</keyword>
<gene>
    <name evidence="6" type="ORF">ACFQZ6_33390</name>
</gene>